<dbReference type="Proteomes" id="UP000469081">
    <property type="component" value="Unassembled WGS sequence"/>
</dbReference>
<evidence type="ECO:0000313" key="3">
    <source>
        <dbReference type="Proteomes" id="UP000469081"/>
    </source>
</evidence>
<comment type="caution">
    <text evidence="2">The sequence shown here is derived from an EMBL/GenBank/DDBJ whole genome shotgun (WGS) entry which is preliminary data.</text>
</comment>
<proteinExistence type="predicted"/>
<reference evidence="2 3" key="1">
    <citation type="submission" date="2019-06" db="EMBL/GenBank/DDBJ databases">
        <title>Phylogeography and genetic diversity of Francisella tularensis subsp. holarctica in France (1947-2018).</title>
        <authorList>
            <person name="Kevin M."/>
            <person name="Madani N."/>
            <person name="Maurin M."/>
        </authorList>
    </citation>
    <scope>NUCLEOTIDE SEQUENCE [LARGE SCALE GENOMIC DNA]</scope>
    <source>
        <strain evidence="2 3">ATCC 15482</strain>
    </source>
</reference>
<dbReference type="InterPro" id="IPR021699">
    <property type="entry name" value="DUF3281"/>
</dbReference>
<dbReference type="RefSeq" id="WP_003039715.1">
    <property type="nucleotide sequence ID" value="NZ_VJEZ01000002.1"/>
</dbReference>
<name>A0A6I4RUC7_FRATU</name>
<evidence type="ECO:0000256" key="1">
    <source>
        <dbReference type="SAM" id="SignalP"/>
    </source>
</evidence>
<dbReference type="AlphaFoldDB" id="A0A6I4RUC7"/>
<feature type="signal peptide" evidence="1">
    <location>
        <begin position="1"/>
        <end position="21"/>
    </location>
</feature>
<dbReference type="Pfam" id="PF11685">
    <property type="entry name" value="DUF3281"/>
    <property type="match status" value="1"/>
</dbReference>
<feature type="chain" id="PRO_5026336542" evidence="1">
    <location>
        <begin position="22"/>
        <end position="277"/>
    </location>
</feature>
<evidence type="ECO:0000313" key="2">
    <source>
        <dbReference type="EMBL" id="MWZ39405.1"/>
    </source>
</evidence>
<organism evidence="2 3">
    <name type="scientific">Francisella tularensis</name>
    <dbReference type="NCBI Taxonomy" id="263"/>
    <lineage>
        <taxon>Bacteria</taxon>
        <taxon>Pseudomonadati</taxon>
        <taxon>Pseudomonadota</taxon>
        <taxon>Gammaproteobacteria</taxon>
        <taxon>Thiotrichales</taxon>
        <taxon>Francisellaceae</taxon>
        <taxon>Francisella</taxon>
    </lineage>
</organism>
<gene>
    <name evidence="2" type="ORF">FNC33_02395</name>
</gene>
<protein>
    <submittedName>
        <fullName evidence="2">DUF3281 domain-containing protein</fullName>
    </submittedName>
</protein>
<dbReference type="EMBL" id="VJEZ01000002">
    <property type="protein sequence ID" value="MWZ39405.1"/>
    <property type="molecule type" value="Genomic_DNA"/>
</dbReference>
<accession>A0A6I4RUC7</accession>
<dbReference type="PROSITE" id="PS51257">
    <property type="entry name" value="PROKAR_LIPOPROTEIN"/>
    <property type="match status" value="1"/>
</dbReference>
<keyword evidence="1" id="KW-0732">Signal</keyword>
<sequence length="277" mass="30071">MKITKKKVVIGAAIISGTVLLASCGKTTTAKELRIVHQCTDNNDMCEFELTDAVVSRYTNMLGKTIERVESKTPLRDGDIKGVIRWDVPASAELADNSEVQSALGVSCQDDKCTENSNPSAYNLPSGTNIISVSGLVTVDDKEINLATVKPDIVDTGEIENSYIFQTGTLPSGLTLDNLIAELNKDSKKAHGTFSKSGSNLMITCDDGYEWLDGVNVPYGQQINTTHNTGVAGTKWNTTEGKFYDEQADTPWVMNGYLVDATKGETQWQAGCWQVQN</sequence>